<dbReference type="GO" id="GO:0004589">
    <property type="term" value="F:dihydroorotate dehydrogenase (NAD+) activity"/>
    <property type="evidence" value="ECO:0007669"/>
    <property type="project" value="UniProtKB-EC"/>
</dbReference>
<dbReference type="EC" id="1.3.1.14" evidence="8"/>
<sequence length="149" mass="15579">MCQKPLIVKLSPNVSDIAAIAVAAEGAGADAISLINTLLAMKIDIRTRRPVLYNNTGGLSGPAIRPVAVRMVWQAAAAVKIPVIGMGGITCGEDAIEFILAGACAVGVGTATFSDPFCIIKVKNGIKDYLISNRCDKIEDIRGKLILNT</sequence>
<protein>
    <submittedName>
        <fullName evidence="8">Dihydroorotate dehydrogenase B (NAD(+)), catalytic subunit</fullName>
        <ecNumber evidence="8">1.3.1.14</ecNumber>
    </submittedName>
</protein>
<reference evidence="8" key="1">
    <citation type="submission" date="2019-08" db="EMBL/GenBank/DDBJ databases">
        <authorList>
            <person name="Kucharzyk K."/>
            <person name="Murdoch R.W."/>
            <person name="Higgins S."/>
            <person name="Loffler F."/>
        </authorList>
    </citation>
    <scope>NUCLEOTIDE SEQUENCE</scope>
</reference>
<name>A0A645GS91_9ZZZZ</name>
<keyword evidence="6 8" id="KW-0560">Oxidoreductase</keyword>
<evidence type="ECO:0000256" key="1">
    <source>
        <dbReference type="ARBA" id="ARBA00001917"/>
    </source>
</evidence>
<comment type="pathway">
    <text evidence="2">Pyrimidine metabolism; UMP biosynthesis via de novo pathway.</text>
</comment>
<evidence type="ECO:0000256" key="5">
    <source>
        <dbReference type="ARBA" id="ARBA00022975"/>
    </source>
</evidence>
<evidence type="ECO:0000256" key="4">
    <source>
        <dbReference type="ARBA" id="ARBA00022643"/>
    </source>
</evidence>
<dbReference type="PANTHER" id="PTHR48109:SF1">
    <property type="entry name" value="DIHYDROOROTATE DEHYDROGENASE (FUMARATE)"/>
    <property type="match status" value="1"/>
</dbReference>
<evidence type="ECO:0000313" key="8">
    <source>
        <dbReference type="EMBL" id="MPN28689.1"/>
    </source>
</evidence>
<comment type="caution">
    <text evidence="8">The sequence shown here is derived from an EMBL/GenBank/DDBJ whole genome shotgun (WGS) entry which is preliminary data.</text>
</comment>
<feature type="domain" description="Dihydroorotate dehydrogenase catalytic" evidence="7">
    <location>
        <begin position="3"/>
        <end position="130"/>
    </location>
</feature>
<dbReference type="GO" id="GO:0006221">
    <property type="term" value="P:pyrimidine nucleotide biosynthetic process"/>
    <property type="evidence" value="ECO:0007669"/>
    <property type="project" value="UniProtKB-KW"/>
</dbReference>
<evidence type="ECO:0000256" key="6">
    <source>
        <dbReference type="ARBA" id="ARBA00023002"/>
    </source>
</evidence>
<dbReference type="InterPro" id="IPR013785">
    <property type="entry name" value="Aldolase_TIM"/>
</dbReference>
<dbReference type="PANTHER" id="PTHR48109">
    <property type="entry name" value="DIHYDROOROTATE DEHYDROGENASE (QUINONE), MITOCHONDRIAL-RELATED"/>
    <property type="match status" value="1"/>
</dbReference>
<dbReference type="InterPro" id="IPR005720">
    <property type="entry name" value="Dihydroorotate_DH_cat"/>
</dbReference>
<dbReference type="AlphaFoldDB" id="A0A645GS91"/>
<keyword evidence="3" id="KW-0285">Flavoprotein</keyword>
<organism evidence="8">
    <name type="scientific">bioreactor metagenome</name>
    <dbReference type="NCBI Taxonomy" id="1076179"/>
    <lineage>
        <taxon>unclassified sequences</taxon>
        <taxon>metagenomes</taxon>
        <taxon>ecological metagenomes</taxon>
    </lineage>
</organism>
<dbReference type="EMBL" id="VSSQ01079066">
    <property type="protein sequence ID" value="MPN28689.1"/>
    <property type="molecule type" value="Genomic_DNA"/>
</dbReference>
<evidence type="ECO:0000259" key="7">
    <source>
        <dbReference type="Pfam" id="PF01180"/>
    </source>
</evidence>
<evidence type="ECO:0000256" key="3">
    <source>
        <dbReference type="ARBA" id="ARBA00022630"/>
    </source>
</evidence>
<dbReference type="SUPFAM" id="SSF51395">
    <property type="entry name" value="FMN-linked oxidoreductases"/>
    <property type="match status" value="1"/>
</dbReference>
<comment type="cofactor">
    <cofactor evidence="1">
        <name>FMN</name>
        <dbReference type="ChEBI" id="CHEBI:58210"/>
    </cofactor>
</comment>
<dbReference type="Gene3D" id="3.20.20.70">
    <property type="entry name" value="Aldolase class I"/>
    <property type="match status" value="1"/>
</dbReference>
<accession>A0A645GS91</accession>
<gene>
    <name evidence="8" type="primary">pyrD_51</name>
    <name evidence="8" type="ORF">SDC9_176133</name>
</gene>
<dbReference type="GO" id="GO:0005737">
    <property type="term" value="C:cytoplasm"/>
    <property type="evidence" value="ECO:0007669"/>
    <property type="project" value="InterPro"/>
</dbReference>
<proteinExistence type="predicted"/>
<keyword evidence="5" id="KW-0665">Pyrimidine biosynthesis</keyword>
<keyword evidence="4" id="KW-0288">FMN</keyword>
<evidence type="ECO:0000256" key="2">
    <source>
        <dbReference type="ARBA" id="ARBA00004725"/>
    </source>
</evidence>
<dbReference type="GO" id="GO:0006207">
    <property type="term" value="P:'de novo' pyrimidine nucleobase biosynthetic process"/>
    <property type="evidence" value="ECO:0007669"/>
    <property type="project" value="TreeGrafter"/>
</dbReference>
<dbReference type="InterPro" id="IPR050074">
    <property type="entry name" value="DHO_dehydrogenase"/>
</dbReference>
<dbReference type="Pfam" id="PF01180">
    <property type="entry name" value="DHO_dh"/>
    <property type="match status" value="1"/>
</dbReference>